<protein>
    <submittedName>
        <fullName evidence="2">DUF928 domain-containing protein</fullName>
    </submittedName>
</protein>
<comment type="caution">
    <text evidence="2">The sequence shown here is derived from an EMBL/GenBank/DDBJ whole genome shotgun (WGS) entry which is preliminary data.</text>
</comment>
<keyword evidence="3" id="KW-1185">Reference proteome</keyword>
<accession>A0AA40SUH2</accession>
<dbReference type="Proteomes" id="UP001165986">
    <property type="component" value="Unassembled WGS sequence"/>
</dbReference>
<dbReference type="Pfam" id="PF06051">
    <property type="entry name" value="DUF928"/>
    <property type="match status" value="1"/>
</dbReference>
<evidence type="ECO:0000313" key="2">
    <source>
        <dbReference type="EMBL" id="MBD6615499.1"/>
    </source>
</evidence>
<name>A0AA40SUH2_9NOST</name>
<proteinExistence type="predicted"/>
<reference evidence="2" key="1">
    <citation type="submission" date="2019-07" db="EMBL/GenBank/DDBJ databases">
        <title>Toxilogical consequences of a new and cryptic species of cyanobacteria (Komarekiella delphini-convector) recovered from the epidermis of a bottlenose dolphin and 1500 ft. in the air.</title>
        <authorList>
            <person name="Brown A.O."/>
            <person name="Dvorak P."/>
            <person name="Villanueva C.D."/>
            <person name="Foss A.J."/>
            <person name="Garvey A.D."/>
            <person name="Gibson Q.A."/>
            <person name="Johansen J.R."/>
            <person name="Casamatta D.A."/>
        </authorList>
    </citation>
    <scope>NUCLEOTIDE SEQUENCE</scope>
    <source>
        <strain evidence="2">SJRDD-AB1</strain>
    </source>
</reference>
<dbReference type="AlphaFoldDB" id="A0AA40SUH2"/>
<dbReference type="EMBL" id="VJXY01000005">
    <property type="protein sequence ID" value="MBD6615499.1"/>
    <property type="molecule type" value="Genomic_DNA"/>
</dbReference>
<organism evidence="2 3">
    <name type="scientific">Komarekiella delphini-convector SJRDD-AB1</name>
    <dbReference type="NCBI Taxonomy" id="2593771"/>
    <lineage>
        <taxon>Bacteria</taxon>
        <taxon>Bacillati</taxon>
        <taxon>Cyanobacteriota</taxon>
        <taxon>Cyanophyceae</taxon>
        <taxon>Nostocales</taxon>
        <taxon>Nostocaceae</taxon>
        <taxon>Komarekiella</taxon>
        <taxon>Komarekiella delphini-convector</taxon>
    </lineage>
</organism>
<feature type="region of interest" description="Disordered" evidence="1">
    <location>
        <begin position="94"/>
        <end position="116"/>
    </location>
</feature>
<evidence type="ECO:0000313" key="3">
    <source>
        <dbReference type="Proteomes" id="UP001165986"/>
    </source>
</evidence>
<evidence type="ECO:0000256" key="1">
    <source>
        <dbReference type="SAM" id="MobiDB-lite"/>
    </source>
</evidence>
<dbReference type="InterPro" id="IPR010328">
    <property type="entry name" value="DUF928"/>
</dbReference>
<sequence>MDDAYSSCIGFSPHRGQCGGLYHIPKSTLIVNTRILSMTKKMLHFGKMIITWAIAQSMLGEFTLASASSTRSTSTANTGSNALPRQERSRFNALDFSDIGRPRRRRGGGSRGPCLATNKPPLTALVPDTGAGLTLAKFPTFWFYVPYTLTTNYSVEFVLKDNQDHTVYTNKVAGKGTPPGIVSLRLPSTVSLEAEKDYNWYFLVYCDAKNQNRFVYVNGLVRRVERPALEKQLVSVSSRDRLAQYKAEGIWYETLTELAQSLSVSPQDAKTRQDWSSLLQSMGLEQVASEPFVQCCVFAK</sequence>
<gene>
    <name evidence="2" type="ORF">FNW02_06515</name>
</gene>